<dbReference type="CDD" id="cd00158">
    <property type="entry name" value="RHOD"/>
    <property type="match status" value="1"/>
</dbReference>
<dbReference type="Proteomes" id="UP001290861">
    <property type="component" value="Unassembled WGS sequence"/>
</dbReference>
<keyword evidence="3" id="KW-1185">Reference proteome</keyword>
<reference evidence="2 3" key="1">
    <citation type="journal article" date="2024" name="Appl. Environ. Microbiol.">
        <title>Pontiella agarivorans sp. nov., a novel marine anaerobic bacterium capable of degrading macroalgal polysaccharides and fixing nitrogen.</title>
        <authorList>
            <person name="Liu N."/>
            <person name="Kivenson V."/>
            <person name="Peng X."/>
            <person name="Cui Z."/>
            <person name="Lankiewicz T.S."/>
            <person name="Gosselin K.M."/>
            <person name="English C.J."/>
            <person name="Blair E.M."/>
            <person name="O'Malley M.A."/>
            <person name="Valentine D.L."/>
        </authorList>
    </citation>
    <scope>NUCLEOTIDE SEQUENCE [LARGE SCALE GENOMIC DNA]</scope>
    <source>
        <strain evidence="2 3">NLcol2</strain>
    </source>
</reference>
<name>A0ABU5N0G6_9BACT</name>
<evidence type="ECO:0000313" key="3">
    <source>
        <dbReference type="Proteomes" id="UP001290861"/>
    </source>
</evidence>
<evidence type="ECO:0000313" key="2">
    <source>
        <dbReference type="EMBL" id="MDZ8119949.1"/>
    </source>
</evidence>
<proteinExistence type="predicted"/>
<accession>A0ABU5N0G6</accession>
<dbReference type="PROSITE" id="PS50206">
    <property type="entry name" value="RHODANESE_3"/>
    <property type="match status" value="1"/>
</dbReference>
<protein>
    <submittedName>
        <fullName evidence="2">Rhodanese-like domain-containing protein</fullName>
    </submittedName>
</protein>
<dbReference type="SMART" id="SM00450">
    <property type="entry name" value="RHOD"/>
    <property type="match status" value="1"/>
</dbReference>
<dbReference type="Pfam" id="PF00581">
    <property type="entry name" value="Rhodanese"/>
    <property type="match status" value="1"/>
</dbReference>
<gene>
    <name evidence="2" type="ORF">P9H32_15065</name>
</gene>
<dbReference type="Gene3D" id="3.40.250.10">
    <property type="entry name" value="Rhodanese-like domain"/>
    <property type="match status" value="1"/>
</dbReference>
<sequence length="123" mass="13091">MIRTLGKMLLAIVVGILAVNLLYGGKGDKRDGLSALVEDGALLIDTRTAGEFQRGHVKGAINIPHDTIAGVIDQHTTDKAAPIIVYCRSGNRSAHAKRDLINAGYTNVIDAGSIGNMQRNMPK</sequence>
<dbReference type="RefSeq" id="WP_322609730.1">
    <property type="nucleotide sequence ID" value="NZ_JARVCO010000012.1"/>
</dbReference>
<dbReference type="PANTHER" id="PTHR45431:SF3">
    <property type="entry name" value="RHODANESE-LIKE DOMAIN-CONTAINING PROTEIN 15, CHLOROPLASTIC"/>
    <property type="match status" value="1"/>
</dbReference>
<organism evidence="2 3">
    <name type="scientific">Pontiella agarivorans</name>
    <dbReference type="NCBI Taxonomy" id="3038953"/>
    <lineage>
        <taxon>Bacteria</taxon>
        <taxon>Pseudomonadati</taxon>
        <taxon>Kiritimatiellota</taxon>
        <taxon>Kiritimatiellia</taxon>
        <taxon>Kiritimatiellales</taxon>
        <taxon>Pontiellaceae</taxon>
        <taxon>Pontiella</taxon>
    </lineage>
</organism>
<evidence type="ECO:0000259" key="1">
    <source>
        <dbReference type="PROSITE" id="PS50206"/>
    </source>
</evidence>
<feature type="domain" description="Rhodanese" evidence="1">
    <location>
        <begin position="37"/>
        <end position="122"/>
    </location>
</feature>
<dbReference type="InterPro" id="IPR001763">
    <property type="entry name" value="Rhodanese-like_dom"/>
</dbReference>
<dbReference type="EMBL" id="JARVCO010000012">
    <property type="protein sequence ID" value="MDZ8119949.1"/>
    <property type="molecule type" value="Genomic_DNA"/>
</dbReference>
<dbReference type="PANTHER" id="PTHR45431">
    <property type="entry name" value="RHODANESE-LIKE DOMAIN-CONTAINING PROTEIN 15, CHLOROPLASTIC"/>
    <property type="match status" value="1"/>
</dbReference>
<dbReference type="SUPFAM" id="SSF52821">
    <property type="entry name" value="Rhodanese/Cell cycle control phosphatase"/>
    <property type="match status" value="1"/>
</dbReference>
<comment type="caution">
    <text evidence="2">The sequence shown here is derived from an EMBL/GenBank/DDBJ whole genome shotgun (WGS) entry which is preliminary data.</text>
</comment>
<dbReference type="InterPro" id="IPR052367">
    <property type="entry name" value="Thiosulfate_ST/Rhodanese-like"/>
</dbReference>
<dbReference type="InterPro" id="IPR036873">
    <property type="entry name" value="Rhodanese-like_dom_sf"/>
</dbReference>